<sequence>MILKAVIIKTREISRCVLVTIVITGCQSESKWLAVESELRYGNEEMADEMALTLQRLRSYAECSDDHFLRDFYERNLKLDSAKKYLLSCIDKERTDDELRTVLRVFKVKAFAALSPYTSIDEAARYISAELIFLNEHGRDLPPGLREEFYKHVIERFHKMTYACYFRQMGIDSPC</sequence>
<accession>A0A364XY11</accession>
<dbReference type="RefSeq" id="WP_112748705.1">
    <property type="nucleotide sequence ID" value="NZ_QMFY01000012.1"/>
</dbReference>
<organism evidence="1 2">
    <name type="scientific">Pseudochryseolinea flava</name>
    <dbReference type="NCBI Taxonomy" id="2059302"/>
    <lineage>
        <taxon>Bacteria</taxon>
        <taxon>Pseudomonadati</taxon>
        <taxon>Bacteroidota</taxon>
        <taxon>Cytophagia</taxon>
        <taxon>Cytophagales</taxon>
        <taxon>Fulvivirgaceae</taxon>
        <taxon>Pseudochryseolinea</taxon>
    </lineage>
</organism>
<reference evidence="1 2" key="1">
    <citation type="submission" date="2018-06" db="EMBL/GenBank/DDBJ databases">
        <title>Chryseolinea flavus sp. nov., a member of the phylum Bacteroidetes isolated from soil.</title>
        <authorList>
            <person name="Li Y."/>
            <person name="Wang J."/>
        </authorList>
    </citation>
    <scope>NUCLEOTIDE SEQUENCE [LARGE SCALE GENOMIC DNA]</scope>
    <source>
        <strain evidence="1 2">SDU1-6</strain>
    </source>
</reference>
<dbReference type="Proteomes" id="UP000251889">
    <property type="component" value="Unassembled WGS sequence"/>
</dbReference>
<dbReference type="AlphaFoldDB" id="A0A364XY11"/>
<evidence type="ECO:0000313" key="2">
    <source>
        <dbReference type="Proteomes" id="UP000251889"/>
    </source>
</evidence>
<gene>
    <name evidence="1" type="ORF">DQQ10_20030</name>
</gene>
<evidence type="ECO:0000313" key="1">
    <source>
        <dbReference type="EMBL" id="RAV99191.1"/>
    </source>
</evidence>
<keyword evidence="2" id="KW-1185">Reference proteome</keyword>
<protein>
    <recommendedName>
        <fullName evidence="3">Lipoprotein</fullName>
    </recommendedName>
</protein>
<name>A0A364XY11_9BACT</name>
<comment type="caution">
    <text evidence="1">The sequence shown here is derived from an EMBL/GenBank/DDBJ whole genome shotgun (WGS) entry which is preliminary data.</text>
</comment>
<dbReference type="EMBL" id="QMFY01000012">
    <property type="protein sequence ID" value="RAV99191.1"/>
    <property type="molecule type" value="Genomic_DNA"/>
</dbReference>
<proteinExistence type="predicted"/>
<evidence type="ECO:0008006" key="3">
    <source>
        <dbReference type="Google" id="ProtNLM"/>
    </source>
</evidence>
<dbReference type="PROSITE" id="PS51257">
    <property type="entry name" value="PROKAR_LIPOPROTEIN"/>
    <property type="match status" value="1"/>
</dbReference>